<sequence>MYSVPETTLRDRIKGRVDADAEFGHDTIFTMDEETNLYDNVTYMAEIGFGYTQKTVQYMGTDFTESLGKQ</sequence>
<name>A0A9D4LKX3_DREPO</name>
<accession>A0A9D4LKX3</accession>
<evidence type="ECO:0000313" key="1">
    <source>
        <dbReference type="EMBL" id="KAH3860438.1"/>
    </source>
</evidence>
<keyword evidence="2" id="KW-1185">Reference proteome</keyword>
<reference evidence="1" key="1">
    <citation type="journal article" date="2019" name="bioRxiv">
        <title>The Genome of the Zebra Mussel, Dreissena polymorpha: A Resource for Invasive Species Research.</title>
        <authorList>
            <person name="McCartney M.A."/>
            <person name="Auch B."/>
            <person name="Kono T."/>
            <person name="Mallez S."/>
            <person name="Zhang Y."/>
            <person name="Obille A."/>
            <person name="Becker A."/>
            <person name="Abrahante J.E."/>
            <person name="Garbe J."/>
            <person name="Badalamenti J.P."/>
            <person name="Herman A."/>
            <person name="Mangelson H."/>
            <person name="Liachko I."/>
            <person name="Sullivan S."/>
            <person name="Sone E.D."/>
            <person name="Koren S."/>
            <person name="Silverstein K.A.T."/>
            <person name="Beckman K.B."/>
            <person name="Gohl D.M."/>
        </authorList>
    </citation>
    <scope>NUCLEOTIDE SEQUENCE</scope>
    <source>
        <strain evidence="1">Duluth1</strain>
        <tissue evidence="1">Whole animal</tissue>
    </source>
</reference>
<evidence type="ECO:0000313" key="2">
    <source>
        <dbReference type="Proteomes" id="UP000828390"/>
    </source>
</evidence>
<gene>
    <name evidence="1" type="ORF">DPMN_023337</name>
</gene>
<protein>
    <submittedName>
        <fullName evidence="1">Uncharacterized protein</fullName>
    </submittedName>
</protein>
<dbReference type="EMBL" id="JAIWYP010000002">
    <property type="protein sequence ID" value="KAH3860438.1"/>
    <property type="molecule type" value="Genomic_DNA"/>
</dbReference>
<organism evidence="1 2">
    <name type="scientific">Dreissena polymorpha</name>
    <name type="common">Zebra mussel</name>
    <name type="synonym">Mytilus polymorpha</name>
    <dbReference type="NCBI Taxonomy" id="45954"/>
    <lineage>
        <taxon>Eukaryota</taxon>
        <taxon>Metazoa</taxon>
        <taxon>Spiralia</taxon>
        <taxon>Lophotrochozoa</taxon>
        <taxon>Mollusca</taxon>
        <taxon>Bivalvia</taxon>
        <taxon>Autobranchia</taxon>
        <taxon>Heteroconchia</taxon>
        <taxon>Euheterodonta</taxon>
        <taxon>Imparidentia</taxon>
        <taxon>Neoheterodontei</taxon>
        <taxon>Myida</taxon>
        <taxon>Dreissenoidea</taxon>
        <taxon>Dreissenidae</taxon>
        <taxon>Dreissena</taxon>
    </lineage>
</organism>
<reference evidence="1" key="2">
    <citation type="submission" date="2020-11" db="EMBL/GenBank/DDBJ databases">
        <authorList>
            <person name="McCartney M.A."/>
            <person name="Auch B."/>
            <person name="Kono T."/>
            <person name="Mallez S."/>
            <person name="Becker A."/>
            <person name="Gohl D.M."/>
            <person name="Silverstein K.A.T."/>
            <person name="Koren S."/>
            <person name="Bechman K.B."/>
            <person name="Herman A."/>
            <person name="Abrahante J.E."/>
            <person name="Garbe J."/>
        </authorList>
    </citation>
    <scope>NUCLEOTIDE SEQUENCE</scope>
    <source>
        <strain evidence="1">Duluth1</strain>
        <tissue evidence="1">Whole animal</tissue>
    </source>
</reference>
<proteinExistence type="predicted"/>
<dbReference type="Proteomes" id="UP000828390">
    <property type="component" value="Unassembled WGS sequence"/>
</dbReference>
<comment type="caution">
    <text evidence="1">The sequence shown here is derived from an EMBL/GenBank/DDBJ whole genome shotgun (WGS) entry which is preliminary data.</text>
</comment>
<dbReference type="AlphaFoldDB" id="A0A9D4LKX3"/>